<sequence length="235" mass="24966">MASGRTRGVVVSPHPDDAVLSAWHVLTRADVCDVVTVFTGTPDPGSPLSSWDRLTGAADPAARAAEREIEDAAALGRAGCAPVPLGFLGSSHRRGRPADGEALRESIAAAVVLADVVWIPAGIGGHPDHVAARDAALVASAGTRRVLYADLPYAARFGWPPWAGGELDIESWLHAQLDGLALVDARVHRLDQEHAARKREAIRDYRTQFAALAAGSADNFPDGPSWAYEMTWDVR</sequence>
<dbReference type="InterPro" id="IPR003737">
    <property type="entry name" value="GlcNAc_PI_deacetylase-related"/>
</dbReference>
<keyword evidence="3" id="KW-1185">Reference proteome</keyword>
<dbReference type="InterPro" id="IPR024078">
    <property type="entry name" value="LmbE-like_dom_sf"/>
</dbReference>
<evidence type="ECO:0000313" key="2">
    <source>
        <dbReference type="EMBL" id="GIH26289.1"/>
    </source>
</evidence>
<dbReference type="EMBL" id="BOOA01000038">
    <property type="protein sequence ID" value="GIH26289.1"/>
    <property type="molecule type" value="Genomic_DNA"/>
</dbReference>
<organism evidence="2 3">
    <name type="scientific">Acrocarpospora phusangensis</name>
    <dbReference type="NCBI Taxonomy" id="1070424"/>
    <lineage>
        <taxon>Bacteria</taxon>
        <taxon>Bacillati</taxon>
        <taxon>Actinomycetota</taxon>
        <taxon>Actinomycetes</taxon>
        <taxon>Streptosporangiales</taxon>
        <taxon>Streptosporangiaceae</taxon>
        <taxon>Acrocarpospora</taxon>
    </lineage>
</organism>
<reference evidence="2" key="1">
    <citation type="submission" date="2021-01" db="EMBL/GenBank/DDBJ databases">
        <title>Whole genome shotgun sequence of Acrocarpospora phusangensis NBRC 108782.</title>
        <authorList>
            <person name="Komaki H."/>
            <person name="Tamura T."/>
        </authorList>
    </citation>
    <scope>NUCLEOTIDE SEQUENCE</scope>
    <source>
        <strain evidence="2">NBRC 108782</strain>
    </source>
</reference>
<dbReference type="Gene3D" id="3.40.50.10320">
    <property type="entry name" value="LmbE-like"/>
    <property type="match status" value="1"/>
</dbReference>
<dbReference type="Proteomes" id="UP000640052">
    <property type="component" value="Unassembled WGS sequence"/>
</dbReference>
<keyword evidence="1" id="KW-0862">Zinc</keyword>
<comment type="caution">
    <text evidence="2">The sequence shown here is derived from an EMBL/GenBank/DDBJ whole genome shotgun (WGS) entry which is preliminary data.</text>
</comment>
<evidence type="ECO:0000256" key="1">
    <source>
        <dbReference type="ARBA" id="ARBA00022833"/>
    </source>
</evidence>
<dbReference type="AlphaFoldDB" id="A0A919QEH4"/>
<name>A0A919QEH4_9ACTN</name>
<proteinExistence type="predicted"/>
<dbReference type="GO" id="GO:0016137">
    <property type="term" value="P:glycoside metabolic process"/>
    <property type="evidence" value="ECO:0007669"/>
    <property type="project" value="UniProtKB-ARBA"/>
</dbReference>
<evidence type="ECO:0000313" key="3">
    <source>
        <dbReference type="Proteomes" id="UP000640052"/>
    </source>
</evidence>
<gene>
    <name evidence="2" type="ORF">Aph01nite_45990</name>
</gene>
<protein>
    <recommendedName>
        <fullName evidence="4">GlcNAc-PI de-N-acetylase</fullName>
    </recommendedName>
</protein>
<dbReference type="Pfam" id="PF02585">
    <property type="entry name" value="PIG-L"/>
    <property type="match status" value="1"/>
</dbReference>
<dbReference type="SUPFAM" id="SSF102588">
    <property type="entry name" value="LmbE-like"/>
    <property type="match status" value="1"/>
</dbReference>
<evidence type="ECO:0008006" key="4">
    <source>
        <dbReference type="Google" id="ProtNLM"/>
    </source>
</evidence>
<accession>A0A919QEH4</accession>